<dbReference type="EMBL" id="CP027062">
    <property type="protein sequence ID" value="AVI51883.1"/>
    <property type="molecule type" value="Genomic_DNA"/>
</dbReference>
<comment type="catalytic activity">
    <reaction evidence="5">
        <text>dTDP-beta-L-rhamnose + NADP(+) = dTDP-4-dehydro-beta-L-rhamnose + NADPH + H(+)</text>
        <dbReference type="Rhea" id="RHEA:21796"/>
        <dbReference type="ChEBI" id="CHEBI:15378"/>
        <dbReference type="ChEBI" id="CHEBI:57510"/>
        <dbReference type="ChEBI" id="CHEBI:57783"/>
        <dbReference type="ChEBI" id="CHEBI:58349"/>
        <dbReference type="ChEBI" id="CHEBI:62830"/>
        <dbReference type="EC" id="1.1.1.133"/>
    </reaction>
</comment>
<evidence type="ECO:0000256" key="1">
    <source>
        <dbReference type="ARBA" id="ARBA00004781"/>
    </source>
</evidence>
<dbReference type="GO" id="GO:0008831">
    <property type="term" value="F:dTDP-4-dehydrorhamnose reductase activity"/>
    <property type="evidence" value="ECO:0007669"/>
    <property type="project" value="UniProtKB-EC"/>
</dbReference>
<dbReference type="EC" id="1.1.1.133" evidence="3 6"/>
<evidence type="ECO:0000259" key="7">
    <source>
        <dbReference type="Pfam" id="PF04321"/>
    </source>
</evidence>
<evidence type="ECO:0000256" key="4">
    <source>
        <dbReference type="ARBA" id="ARBA00017099"/>
    </source>
</evidence>
<dbReference type="GO" id="GO:0048269">
    <property type="term" value="C:methionine adenosyltransferase complex"/>
    <property type="evidence" value="ECO:0007669"/>
    <property type="project" value="TreeGrafter"/>
</dbReference>
<dbReference type="InterPro" id="IPR029903">
    <property type="entry name" value="RmlD-like-bd"/>
</dbReference>
<name>A0A2S0I0D5_9FLAO</name>
<comment type="function">
    <text evidence="6">Catalyzes the reduction of dTDP-6-deoxy-L-lyxo-4-hexulose to yield dTDP-L-rhamnose.</text>
</comment>
<proteinExistence type="inferred from homology"/>
<sequence length="288" mass="32958">MTVLQGVIHNRILILGASGFVGNALYRELDSYFDVYGTYCTQDGLYLDNQVFFKYNAETDSLLKLLDEIKPRYIISTFSSEMEAAMRSHAELISYCELLPMSRILFASSAEVFDARKKFPSYEYDKPLSETNWGRANIALEKLLLEQLPLQTTIFRLPEILGINAPSIMQLRQAIKHNAAFEVYPKRIISVTTAEKIAQQLHYIINKDLIDIFHLASTDVVHHDDIFREIAVRIGDKLPVFKKVFSSNEDEYQAILPKENSLPEAYRITVAEVIESSTLHDEIITLKK</sequence>
<comment type="pathway">
    <text evidence="1 6">Carbohydrate biosynthesis; dTDP-L-rhamnose biosynthesis.</text>
</comment>
<evidence type="ECO:0000256" key="6">
    <source>
        <dbReference type="RuleBase" id="RU364082"/>
    </source>
</evidence>
<keyword evidence="9" id="KW-1185">Reference proteome</keyword>
<evidence type="ECO:0000256" key="2">
    <source>
        <dbReference type="ARBA" id="ARBA00010944"/>
    </source>
</evidence>
<accession>A0A2S0I0D5</accession>
<reference evidence="8 9" key="1">
    <citation type="submission" date="2018-02" db="EMBL/GenBank/DDBJ databases">
        <title>Genomic analysis of the strain RR4-38 isolated from a seawater recirculating aquaculture system.</title>
        <authorList>
            <person name="Kim Y.-S."/>
            <person name="Jang Y.H."/>
            <person name="Kim K.-H."/>
        </authorList>
    </citation>
    <scope>NUCLEOTIDE SEQUENCE [LARGE SCALE GENOMIC DNA]</scope>
    <source>
        <strain evidence="8 9">RR4-38</strain>
    </source>
</reference>
<dbReference type="PANTHER" id="PTHR10491">
    <property type="entry name" value="DTDP-4-DEHYDRORHAMNOSE REDUCTASE"/>
    <property type="match status" value="1"/>
</dbReference>
<organism evidence="8 9">
    <name type="scientific">Pukyongia salina</name>
    <dbReference type="NCBI Taxonomy" id="2094025"/>
    <lineage>
        <taxon>Bacteria</taxon>
        <taxon>Pseudomonadati</taxon>
        <taxon>Bacteroidota</taxon>
        <taxon>Flavobacteriia</taxon>
        <taxon>Flavobacteriales</taxon>
        <taxon>Flavobacteriaceae</taxon>
        <taxon>Pukyongia</taxon>
    </lineage>
</organism>
<dbReference type="SUPFAM" id="SSF51735">
    <property type="entry name" value="NAD(P)-binding Rossmann-fold domains"/>
    <property type="match status" value="1"/>
</dbReference>
<dbReference type="InterPro" id="IPR005913">
    <property type="entry name" value="dTDP_dehydrorham_reduct"/>
</dbReference>
<protein>
    <recommendedName>
        <fullName evidence="4 6">dTDP-4-dehydrorhamnose reductase</fullName>
        <ecNumber evidence="3 6">1.1.1.133</ecNumber>
    </recommendedName>
</protein>
<keyword evidence="6" id="KW-0521">NADP</keyword>
<evidence type="ECO:0000256" key="3">
    <source>
        <dbReference type="ARBA" id="ARBA00012929"/>
    </source>
</evidence>
<evidence type="ECO:0000313" key="8">
    <source>
        <dbReference type="EMBL" id="AVI51883.1"/>
    </source>
</evidence>
<dbReference type="Gene3D" id="3.40.50.720">
    <property type="entry name" value="NAD(P)-binding Rossmann-like Domain"/>
    <property type="match status" value="1"/>
</dbReference>
<dbReference type="PANTHER" id="PTHR10491:SF4">
    <property type="entry name" value="METHIONINE ADENOSYLTRANSFERASE 2 SUBUNIT BETA"/>
    <property type="match status" value="1"/>
</dbReference>
<dbReference type="Proteomes" id="UP000238442">
    <property type="component" value="Chromosome"/>
</dbReference>
<feature type="domain" description="RmlD-like substrate binding" evidence="7">
    <location>
        <begin position="11"/>
        <end position="235"/>
    </location>
</feature>
<evidence type="ECO:0000313" key="9">
    <source>
        <dbReference type="Proteomes" id="UP000238442"/>
    </source>
</evidence>
<evidence type="ECO:0000256" key="5">
    <source>
        <dbReference type="ARBA" id="ARBA00048200"/>
    </source>
</evidence>
<dbReference type="AlphaFoldDB" id="A0A2S0I0D5"/>
<gene>
    <name evidence="8" type="ORF">C5O00_12245</name>
</gene>
<dbReference type="InterPro" id="IPR036291">
    <property type="entry name" value="NAD(P)-bd_dom_sf"/>
</dbReference>
<comment type="similarity">
    <text evidence="2 6">Belongs to the dTDP-4-dehydrorhamnose reductase family.</text>
</comment>
<keyword evidence="6" id="KW-0560">Oxidoreductase</keyword>
<dbReference type="GO" id="GO:0048270">
    <property type="term" value="F:methionine adenosyltransferase regulator activity"/>
    <property type="evidence" value="ECO:0007669"/>
    <property type="project" value="TreeGrafter"/>
</dbReference>
<dbReference type="KEGG" id="aue:C5O00_12245"/>
<dbReference type="GO" id="GO:0006556">
    <property type="term" value="P:S-adenosylmethionine biosynthetic process"/>
    <property type="evidence" value="ECO:0007669"/>
    <property type="project" value="TreeGrafter"/>
</dbReference>
<dbReference type="Pfam" id="PF04321">
    <property type="entry name" value="RmlD_sub_bind"/>
    <property type="match status" value="1"/>
</dbReference>